<keyword evidence="2" id="KW-1133">Transmembrane helix</keyword>
<keyword evidence="2" id="KW-0472">Membrane</keyword>
<evidence type="ECO:0000256" key="2">
    <source>
        <dbReference type="SAM" id="Phobius"/>
    </source>
</evidence>
<sequence>MPFILFLFFIPILLIIVFALIAGAIGIFFGLLKFLLPLIIIAAIVNYFARRSDRSDSWTTRSTYQRHPTSSSSQHIRKEIYDVKEKDVSKRQHDDHDEWSDF</sequence>
<feature type="transmembrane region" description="Helical" evidence="2">
    <location>
        <begin position="5"/>
        <end position="25"/>
    </location>
</feature>
<keyword evidence="2" id="KW-0812">Transmembrane</keyword>
<keyword evidence="4" id="KW-1185">Reference proteome</keyword>
<organism evidence="3 4">
    <name type="scientific">Lapidilactobacillus mulanensis</name>
    <dbReference type="NCBI Taxonomy" id="2485999"/>
    <lineage>
        <taxon>Bacteria</taxon>
        <taxon>Bacillati</taxon>
        <taxon>Bacillota</taxon>
        <taxon>Bacilli</taxon>
        <taxon>Lactobacillales</taxon>
        <taxon>Lactobacillaceae</taxon>
        <taxon>Lapidilactobacillus</taxon>
    </lineage>
</organism>
<reference evidence="4" key="1">
    <citation type="journal article" date="2019" name="Int. J. Syst. Evol. Microbiol.">
        <title>The Global Catalogue of Microorganisms (GCM) 10K type strain sequencing project: providing services to taxonomists for standard genome sequencing and annotation.</title>
        <authorList>
            <consortium name="The Broad Institute Genomics Platform"/>
            <consortium name="The Broad Institute Genome Sequencing Center for Infectious Disease"/>
            <person name="Wu L."/>
            <person name="Ma J."/>
        </authorList>
    </citation>
    <scope>NUCLEOTIDE SEQUENCE [LARGE SCALE GENOMIC DNA]</scope>
    <source>
        <strain evidence="4">CCM 8951</strain>
    </source>
</reference>
<gene>
    <name evidence="3" type="ORF">ACFQ4L_01130</name>
</gene>
<evidence type="ECO:0000256" key="1">
    <source>
        <dbReference type="SAM" id="MobiDB-lite"/>
    </source>
</evidence>
<feature type="compositionally biased region" description="Polar residues" evidence="1">
    <location>
        <begin position="65"/>
        <end position="74"/>
    </location>
</feature>
<evidence type="ECO:0000313" key="3">
    <source>
        <dbReference type="EMBL" id="MFD1464695.1"/>
    </source>
</evidence>
<dbReference type="EMBL" id="JBHTOF010000014">
    <property type="protein sequence ID" value="MFD1464695.1"/>
    <property type="molecule type" value="Genomic_DNA"/>
</dbReference>
<accession>A0ABW4DP53</accession>
<feature type="compositionally biased region" description="Basic and acidic residues" evidence="1">
    <location>
        <begin position="76"/>
        <end position="96"/>
    </location>
</feature>
<protein>
    <submittedName>
        <fullName evidence="3">Uncharacterized protein</fullName>
    </submittedName>
</protein>
<feature type="transmembrane region" description="Helical" evidence="2">
    <location>
        <begin position="31"/>
        <end position="49"/>
    </location>
</feature>
<dbReference type="Proteomes" id="UP001597244">
    <property type="component" value="Unassembled WGS sequence"/>
</dbReference>
<feature type="region of interest" description="Disordered" evidence="1">
    <location>
        <begin position="52"/>
        <end position="102"/>
    </location>
</feature>
<dbReference type="RefSeq" id="WP_125576789.1">
    <property type="nucleotide sequence ID" value="NZ_JBHTOF010000014.1"/>
</dbReference>
<name>A0ABW4DP53_9LACO</name>
<proteinExistence type="predicted"/>
<comment type="caution">
    <text evidence="3">The sequence shown here is derived from an EMBL/GenBank/DDBJ whole genome shotgun (WGS) entry which is preliminary data.</text>
</comment>
<evidence type="ECO:0000313" key="4">
    <source>
        <dbReference type="Proteomes" id="UP001597244"/>
    </source>
</evidence>